<dbReference type="EMBL" id="JANUCT010000005">
    <property type="protein sequence ID" value="MCS3902987.1"/>
    <property type="molecule type" value="Genomic_DNA"/>
</dbReference>
<organism evidence="1 2">
    <name type="scientific">Methylohalomonas lacus</name>
    <dbReference type="NCBI Taxonomy" id="398773"/>
    <lineage>
        <taxon>Bacteria</taxon>
        <taxon>Pseudomonadati</taxon>
        <taxon>Pseudomonadota</taxon>
        <taxon>Gammaproteobacteria</taxon>
        <taxon>Methylohalomonadales</taxon>
        <taxon>Methylohalomonadaceae</taxon>
        <taxon>Methylohalomonas</taxon>
    </lineage>
</organism>
<keyword evidence="2" id="KW-1185">Reference proteome</keyword>
<reference evidence="1" key="1">
    <citation type="submission" date="2022-08" db="EMBL/GenBank/DDBJ databases">
        <title>Genomic Encyclopedia of Type Strains, Phase III (KMG-III): the genomes of soil and plant-associated and newly described type strains.</title>
        <authorList>
            <person name="Whitman W."/>
        </authorList>
    </citation>
    <scope>NUCLEOTIDE SEQUENCE</scope>
    <source>
        <strain evidence="1">HMT 1</strain>
    </source>
</reference>
<gene>
    <name evidence="1" type="ORF">J2T55_000995</name>
</gene>
<accession>A0AAE3HM38</accession>
<dbReference type="AlphaFoldDB" id="A0AAE3HM38"/>
<evidence type="ECO:0000313" key="1">
    <source>
        <dbReference type="EMBL" id="MCS3902987.1"/>
    </source>
</evidence>
<proteinExistence type="predicted"/>
<sequence>MLLFAAASPVLQAQDSSPNLRPGVNPGEVVVIRRVEPAPMNRVDRDNGPITTKINLRRTGELSNGVNNQVNNQLDGMMGIALSDSQAAGVHSTPAPARQLHQALGMEQGHNLNRNGGSHSQANSSSGRLMGILNAESGRGGSIGGVMSGFSDTLKQSLGAINQQ</sequence>
<protein>
    <submittedName>
        <fullName evidence="1">Uncharacterized protein</fullName>
    </submittedName>
</protein>
<name>A0AAE3HM38_9GAMM</name>
<dbReference type="Proteomes" id="UP001204445">
    <property type="component" value="Unassembled WGS sequence"/>
</dbReference>
<evidence type="ECO:0000313" key="2">
    <source>
        <dbReference type="Proteomes" id="UP001204445"/>
    </source>
</evidence>
<dbReference type="RefSeq" id="WP_259054592.1">
    <property type="nucleotide sequence ID" value="NZ_JANUCT010000005.1"/>
</dbReference>
<comment type="caution">
    <text evidence="1">The sequence shown here is derived from an EMBL/GenBank/DDBJ whole genome shotgun (WGS) entry which is preliminary data.</text>
</comment>